<reference evidence="4" key="1">
    <citation type="journal article" date="2014" name="Int. J. Syst. Evol. Microbiol.">
        <title>Complete genome sequence of Corynebacterium casei LMG S-19264T (=DSM 44701T), isolated from a smear-ripened cheese.</title>
        <authorList>
            <consortium name="US DOE Joint Genome Institute (JGI-PGF)"/>
            <person name="Walter F."/>
            <person name="Albersmeier A."/>
            <person name="Kalinowski J."/>
            <person name="Ruckert C."/>
        </authorList>
    </citation>
    <scope>NUCLEOTIDE SEQUENCE</scope>
    <source>
        <strain evidence="4">CGMCC 1.15760</strain>
    </source>
</reference>
<dbReference type="AlphaFoldDB" id="A0A917D2D3"/>
<dbReference type="InterPro" id="IPR012867">
    <property type="entry name" value="DUF1648"/>
</dbReference>
<sequence length="369" mass="42605">MIIAIFLFIYVVTTGVQAFLPSVVKSTTAFGVTFPPQQSQHVVLTQAKKNYSKFVCLLSFIGIIVIFVLATVVFQWHEEQVVIMIIVVMLFVQIVAVSIYMYFHKKINRTKQQENWFGQVKQVRVVDLTARQRDAMLPTHFYLVLFLFPVVLFLYLMRHYALLPDAIPIHFNFEGKADQFLHKNYSSVLALPFFLLMQLWVTFGMFYGLKRSAIVGLVNAKEASITAQLRLRKYMSYYFFVLAMSFILLVSYMGLALVHHTLAKPTYVMAIFMGFAFINTLTTIALFSIKKRCRMLYEQDIVSNLADVDDDQYWWLGFVYCNRKDSSVFLEKRLGLGWTLNLGNTWSYILVVLPVILMIVMGILIGVLN</sequence>
<keyword evidence="1" id="KW-1133">Transmembrane helix</keyword>
<dbReference type="Pfam" id="PF19124">
    <property type="entry name" value="DUF5808"/>
    <property type="match status" value="1"/>
</dbReference>
<evidence type="ECO:0000313" key="4">
    <source>
        <dbReference type="EMBL" id="GGG09746.1"/>
    </source>
</evidence>
<feature type="transmembrane region" description="Helical" evidence="1">
    <location>
        <begin position="141"/>
        <end position="161"/>
    </location>
</feature>
<protein>
    <recommendedName>
        <fullName evidence="6">DUF1648 domain-containing protein</fullName>
    </recommendedName>
</protein>
<dbReference type="EMBL" id="BMJT01000001">
    <property type="protein sequence ID" value="GGG09746.1"/>
    <property type="molecule type" value="Genomic_DNA"/>
</dbReference>
<gene>
    <name evidence="4" type="ORF">GCM10007425_00060</name>
</gene>
<dbReference type="GO" id="GO:0009636">
    <property type="term" value="P:response to toxic substance"/>
    <property type="evidence" value="ECO:0007669"/>
    <property type="project" value="TreeGrafter"/>
</dbReference>
<feature type="transmembrane region" description="Helical" evidence="1">
    <location>
        <begin position="54"/>
        <end position="76"/>
    </location>
</feature>
<feature type="transmembrane region" description="Helical" evidence="1">
    <location>
        <begin position="82"/>
        <end position="103"/>
    </location>
</feature>
<proteinExistence type="predicted"/>
<name>A0A917D2D3_9BACI</name>
<evidence type="ECO:0000313" key="5">
    <source>
        <dbReference type="Proteomes" id="UP000616608"/>
    </source>
</evidence>
<evidence type="ECO:0008006" key="6">
    <source>
        <dbReference type="Google" id="ProtNLM"/>
    </source>
</evidence>
<feature type="transmembrane region" description="Helical" evidence="1">
    <location>
        <begin position="189"/>
        <end position="209"/>
    </location>
</feature>
<comment type="caution">
    <text evidence="4">The sequence shown here is derived from an EMBL/GenBank/DDBJ whole genome shotgun (WGS) entry which is preliminary data.</text>
</comment>
<evidence type="ECO:0000259" key="3">
    <source>
        <dbReference type="Pfam" id="PF19124"/>
    </source>
</evidence>
<dbReference type="PANTHER" id="PTHR37810">
    <property type="entry name" value="IMMUNITY PROTEIN SDPI"/>
    <property type="match status" value="1"/>
</dbReference>
<feature type="domain" description="DUF5808" evidence="3">
    <location>
        <begin position="323"/>
        <end position="348"/>
    </location>
</feature>
<feature type="transmembrane region" description="Helical" evidence="1">
    <location>
        <begin position="267"/>
        <end position="289"/>
    </location>
</feature>
<feature type="transmembrane region" description="Helical" evidence="1">
    <location>
        <begin position="346"/>
        <end position="368"/>
    </location>
</feature>
<feature type="domain" description="DUF1648" evidence="2">
    <location>
        <begin position="150"/>
        <end position="195"/>
    </location>
</feature>
<keyword evidence="1" id="KW-0812">Transmembrane</keyword>
<evidence type="ECO:0000259" key="2">
    <source>
        <dbReference type="Pfam" id="PF07853"/>
    </source>
</evidence>
<accession>A0A917D2D3</accession>
<dbReference type="RefSeq" id="WP_188612968.1">
    <property type="nucleotide sequence ID" value="NZ_BMJT01000001.1"/>
</dbReference>
<dbReference type="PANTHER" id="PTHR37810:SF9">
    <property type="entry name" value="MEMBRANE PROTEIN"/>
    <property type="match status" value="1"/>
</dbReference>
<dbReference type="Pfam" id="PF07853">
    <property type="entry name" value="DUF1648"/>
    <property type="match status" value="1"/>
</dbReference>
<dbReference type="Proteomes" id="UP000616608">
    <property type="component" value="Unassembled WGS sequence"/>
</dbReference>
<feature type="transmembrane region" description="Helical" evidence="1">
    <location>
        <begin position="237"/>
        <end position="255"/>
    </location>
</feature>
<organism evidence="4 5">
    <name type="scientific">Lysinibacillus alkalisoli</name>
    <dbReference type="NCBI Taxonomy" id="1911548"/>
    <lineage>
        <taxon>Bacteria</taxon>
        <taxon>Bacillati</taxon>
        <taxon>Bacillota</taxon>
        <taxon>Bacilli</taxon>
        <taxon>Bacillales</taxon>
        <taxon>Bacillaceae</taxon>
        <taxon>Lysinibacillus</taxon>
    </lineage>
</organism>
<keyword evidence="1" id="KW-0472">Membrane</keyword>
<dbReference type="InterPro" id="IPR043831">
    <property type="entry name" value="DUF5808"/>
</dbReference>
<keyword evidence="5" id="KW-1185">Reference proteome</keyword>
<evidence type="ECO:0000256" key="1">
    <source>
        <dbReference type="SAM" id="Phobius"/>
    </source>
</evidence>
<reference evidence="4" key="2">
    <citation type="submission" date="2020-09" db="EMBL/GenBank/DDBJ databases">
        <authorList>
            <person name="Sun Q."/>
            <person name="Zhou Y."/>
        </authorList>
    </citation>
    <scope>NUCLEOTIDE SEQUENCE</scope>
    <source>
        <strain evidence="4">CGMCC 1.15760</strain>
    </source>
</reference>